<organism evidence="7 8">
    <name type="scientific">Paracidovorax wautersii</name>
    <dbReference type="NCBI Taxonomy" id="1177982"/>
    <lineage>
        <taxon>Bacteria</taxon>
        <taxon>Pseudomonadati</taxon>
        <taxon>Pseudomonadota</taxon>
        <taxon>Betaproteobacteria</taxon>
        <taxon>Burkholderiales</taxon>
        <taxon>Comamonadaceae</taxon>
        <taxon>Paracidovorax</taxon>
    </lineage>
</organism>
<evidence type="ECO:0000256" key="3">
    <source>
        <dbReference type="ARBA" id="ARBA00022475"/>
    </source>
</evidence>
<dbReference type="InterPro" id="IPR050319">
    <property type="entry name" value="ABC_transp_ATP-bind"/>
</dbReference>
<dbReference type="PROSITE" id="PS00211">
    <property type="entry name" value="ABC_TRANSPORTER_1"/>
    <property type="match status" value="1"/>
</dbReference>
<keyword evidence="3" id="KW-0472">Membrane</keyword>
<evidence type="ECO:0000256" key="4">
    <source>
        <dbReference type="ARBA" id="ARBA00022741"/>
    </source>
</evidence>
<gene>
    <name evidence="7" type="primary">oppF_1</name>
    <name evidence="7" type="ORF">GAK30_00316</name>
</gene>
<evidence type="ECO:0000313" key="8">
    <source>
        <dbReference type="Proteomes" id="UP000461670"/>
    </source>
</evidence>
<evidence type="ECO:0000259" key="6">
    <source>
        <dbReference type="PROSITE" id="PS50893"/>
    </source>
</evidence>
<proteinExistence type="inferred from homology"/>
<keyword evidence="5 7" id="KW-0067">ATP-binding</keyword>
<keyword evidence="4" id="KW-0547">Nucleotide-binding</keyword>
<name>A0A7V8JS02_9BURK</name>
<dbReference type="AlphaFoldDB" id="A0A7V8JS02"/>
<dbReference type="Pfam" id="PF00005">
    <property type="entry name" value="ABC_tran"/>
    <property type="match status" value="1"/>
</dbReference>
<accession>A0A7V8JS02</accession>
<evidence type="ECO:0000256" key="1">
    <source>
        <dbReference type="ARBA" id="ARBA00005417"/>
    </source>
</evidence>
<dbReference type="GO" id="GO:0055085">
    <property type="term" value="P:transmembrane transport"/>
    <property type="evidence" value="ECO:0007669"/>
    <property type="project" value="UniProtKB-ARBA"/>
</dbReference>
<dbReference type="Pfam" id="PF08352">
    <property type="entry name" value="oligo_HPY"/>
    <property type="match status" value="1"/>
</dbReference>
<dbReference type="InterPro" id="IPR017871">
    <property type="entry name" value="ABC_transporter-like_CS"/>
</dbReference>
<keyword evidence="3" id="KW-1003">Cell membrane</keyword>
<sequence>MSAVPIHPQQAGGAAEGPATPASVRAIAAGEAFIEVEQLSKAYAVRRGWFQAPAVLQAVAGVSFQVERGGTFGLVGESGSGKSTIARMLLAAEPPSAGRLRVGGLDPARLGARARRDYHRAVQPVLQDPTAALNPLLRAQSLIDEPMRIHGVLDAVRRRERVAELLAQVGLPADTARRFPHELSGGQRQRVAIARALGIEPQALVLDEPVSALDVSVQAQILNLLKDLQAARGLSYVLISHDLAVVAHMSSRIGVLYLGEFTHALIDASRGDIGRAESRAAEPPSPVALPKGCRFAARCPHATPTCHQQRPVLRALSPTHWVACHHDLAPIDAAADSGLQAAQA</sequence>
<dbReference type="InterPro" id="IPR003593">
    <property type="entry name" value="AAA+_ATPase"/>
</dbReference>
<evidence type="ECO:0000256" key="2">
    <source>
        <dbReference type="ARBA" id="ARBA00022448"/>
    </source>
</evidence>
<reference evidence="8" key="1">
    <citation type="journal article" date="2020" name="MBio">
        <title>Horizontal gene transfer to a defensive symbiont with a reduced genome amongst a multipartite beetle microbiome.</title>
        <authorList>
            <person name="Waterworth S.C."/>
            <person name="Florez L.V."/>
            <person name="Rees E.R."/>
            <person name="Hertweck C."/>
            <person name="Kaltenpoth M."/>
            <person name="Kwan J.C."/>
        </authorList>
    </citation>
    <scope>NUCLEOTIDE SEQUENCE [LARGE SCALE GENOMIC DNA]</scope>
</reference>
<dbReference type="SUPFAM" id="SSF52540">
    <property type="entry name" value="P-loop containing nucleoside triphosphate hydrolases"/>
    <property type="match status" value="1"/>
</dbReference>
<dbReference type="Gene3D" id="3.40.50.300">
    <property type="entry name" value="P-loop containing nucleotide triphosphate hydrolases"/>
    <property type="match status" value="1"/>
</dbReference>
<dbReference type="SMART" id="SM00382">
    <property type="entry name" value="AAA"/>
    <property type="match status" value="1"/>
</dbReference>
<feature type="domain" description="ABC transporter" evidence="6">
    <location>
        <begin position="34"/>
        <end position="283"/>
    </location>
</feature>
<dbReference type="PANTHER" id="PTHR43776:SF7">
    <property type="entry name" value="D,D-DIPEPTIDE TRANSPORT ATP-BINDING PROTEIN DDPF-RELATED"/>
    <property type="match status" value="1"/>
</dbReference>
<dbReference type="GO" id="GO:0015833">
    <property type="term" value="P:peptide transport"/>
    <property type="evidence" value="ECO:0007669"/>
    <property type="project" value="InterPro"/>
</dbReference>
<keyword evidence="2" id="KW-0813">Transport</keyword>
<evidence type="ECO:0000256" key="5">
    <source>
        <dbReference type="ARBA" id="ARBA00022840"/>
    </source>
</evidence>
<dbReference type="GO" id="GO:0016887">
    <property type="term" value="F:ATP hydrolysis activity"/>
    <property type="evidence" value="ECO:0007669"/>
    <property type="project" value="InterPro"/>
</dbReference>
<protein>
    <submittedName>
        <fullName evidence="7">Oligopeptide transport ATP-binding protein OppF</fullName>
    </submittedName>
</protein>
<dbReference type="EMBL" id="WNDQ01000003">
    <property type="protein sequence ID" value="KAF1023653.1"/>
    <property type="molecule type" value="Genomic_DNA"/>
</dbReference>
<dbReference type="CDD" id="cd03257">
    <property type="entry name" value="ABC_NikE_OppD_transporters"/>
    <property type="match status" value="1"/>
</dbReference>
<dbReference type="PANTHER" id="PTHR43776">
    <property type="entry name" value="TRANSPORT ATP-BINDING PROTEIN"/>
    <property type="match status" value="1"/>
</dbReference>
<dbReference type="GO" id="GO:0005524">
    <property type="term" value="F:ATP binding"/>
    <property type="evidence" value="ECO:0007669"/>
    <property type="project" value="UniProtKB-KW"/>
</dbReference>
<evidence type="ECO:0000313" key="7">
    <source>
        <dbReference type="EMBL" id="KAF1023653.1"/>
    </source>
</evidence>
<dbReference type="Proteomes" id="UP000461670">
    <property type="component" value="Unassembled WGS sequence"/>
</dbReference>
<dbReference type="InterPro" id="IPR003439">
    <property type="entry name" value="ABC_transporter-like_ATP-bd"/>
</dbReference>
<comment type="caution">
    <text evidence="7">The sequence shown here is derived from an EMBL/GenBank/DDBJ whole genome shotgun (WGS) entry which is preliminary data.</text>
</comment>
<dbReference type="InterPro" id="IPR013563">
    <property type="entry name" value="Oligopep_ABC_C"/>
</dbReference>
<comment type="similarity">
    <text evidence="1">Belongs to the ABC transporter superfamily.</text>
</comment>
<dbReference type="NCBIfam" id="TIGR01727">
    <property type="entry name" value="oligo_HPY"/>
    <property type="match status" value="1"/>
</dbReference>
<dbReference type="PROSITE" id="PS50893">
    <property type="entry name" value="ABC_TRANSPORTER_2"/>
    <property type="match status" value="1"/>
</dbReference>
<dbReference type="InterPro" id="IPR027417">
    <property type="entry name" value="P-loop_NTPase"/>
</dbReference>